<dbReference type="InterPro" id="IPR038248">
    <property type="entry name" value="Dicer_dimer_sf"/>
</dbReference>
<dbReference type="SMART" id="SM00490">
    <property type="entry name" value="HELICc"/>
    <property type="match status" value="1"/>
</dbReference>
<evidence type="ECO:0000256" key="7">
    <source>
        <dbReference type="ARBA" id="ARBA00022806"/>
    </source>
</evidence>
<dbReference type="InterPro" id="IPR014001">
    <property type="entry name" value="Helicase_ATP-bd"/>
</dbReference>
<comment type="caution">
    <text evidence="19">The sequence shown here is derived from an EMBL/GenBank/DDBJ whole genome shotgun (WGS) entry which is preliminary data.</text>
</comment>
<dbReference type="InterPro" id="IPR000999">
    <property type="entry name" value="RNase_III_dom"/>
</dbReference>
<dbReference type="InterPro" id="IPR027417">
    <property type="entry name" value="P-loop_NTPase"/>
</dbReference>
<dbReference type="GO" id="GO:0004386">
    <property type="term" value="F:helicase activity"/>
    <property type="evidence" value="ECO:0007669"/>
    <property type="project" value="UniProtKB-KW"/>
</dbReference>
<evidence type="ECO:0000259" key="15">
    <source>
        <dbReference type="PROSITE" id="PS50142"/>
    </source>
</evidence>
<evidence type="ECO:0000256" key="8">
    <source>
        <dbReference type="ARBA" id="ARBA00022840"/>
    </source>
</evidence>
<comment type="similarity">
    <text evidence="12">Belongs to the helicase family. Dicer subfamily.</text>
</comment>
<comment type="cofactor">
    <cofactor evidence="1">
        <name>Mn(2+)</name>
        <dbReference type="ChEBI" id="CHEBI:29035"/>
    </cofactor>
</comment>
<evidence type="ECO:0000256" key="4">
    <source>
        <dbReference type="ARBA" id="ARBA00022737"/>
    </source>
</evidence>
<dbReference type="SMART" id="SM00535">
    <property type="entry name" value="RIBOc"/>
    <property type="match status" value="2"/>
</dbReference>
<dbReference type="Pfam" id="PF00271">
    <property type="entry name" value="Helicase_C"/>
    <property type="match status" value="1"/>
</dbReference>
<dbReference type="Gene3D" id="3.30.160.380">
    <property type="entry name" value="Dicer dimerisation domain"/>
    <property type="match status" value="1"/>
</dbReference>
<dbReference type="InterPro" id="IPR005034">
    <property type="entry name" value="Dicer_dimerisation"/>
</dbReference>
<feature type="region of interest" description="Disordered" evidence="13">
    <location>
        <begin position="1840"/>
        <end position="1874"/>
    </location>
</feature>
<keyword evidence="5" id="KW-0547">Nucleotide-binding</keyword>
<dbReference type="PROSITE" id="PS50137">
    <property type="entry name" value="DS_RBD"/>
    <property type="match status" value="1"/>
</dbReference>
<dbReference type="Pfam" id="PF00270">
    <property type="entry name" value="DEAD"/>
    <property type="match status" value="1"/>
</dbReference>
<feature type="domain" description="RNase III" evidence="15">
    <location>
        <begin position="1495"/>
        <end position="1689"/>
    </location>
</feature>
<dbReference type="PROSITE" id="PS00517">
    <property type="entry name" value="RNASE_3_1"/>
    <property type="match status" value="1"/>
</dbReference>
<sequence length="1895" mass="210918">MTEDTGPALKPRSYQLSLFREALKTNSIVMLETGTGKTLVAVMLIEWFAKHANSSTAVNNKRRKVRVFLNNTVALVHQQAQVISRNTNQTVHEYVGAMGMEDWVEATWTKTWAQADVLVMTHQVLLNALRAGRARITDIDLLVFDEAHHARGNHPYALIMREFYDHCTPSDRPHIFAMTASPLNKQQTAQESVQYLQASLDSNMCTVDLTTDSLVSVSAPTAVCYEYALPPEFHNTPLTKALAAACSESRVVARGLKLADVVLPLLGPFGVDQLWHYYIGQWHRSAALRPAPSSKTLPGAQQPPIANNNDCADDTLLDIAYLKRALEINRKYNQTAYVDSSVLEHDFKSMLVDNMQTHPMPQIRALAAYRRPWAEVRSQLSPQVNRLLGILIQWREDPRSLRGIVFTNRRITAILLVYIVSLISEFDFIRADVLLGSAQKSTSYFDRPIRSGSARMVNQLTLADFADGRLNLVFATQVAEEGVDIQPCNLVIRFDIPKTTTSLIQSRGRARMADSQFIVMVPQIESDEVFAVSTAGASVARLADVPDEDHSTIYADSAVASQSTGISRSQHTLPEHMGTYTDYLQLVRLEECLREWCRAESQTANASTPGSGEVIISRNYAHQEYGRMLYNLRTMLRIDSSSGTEIDDIWVEQGDTQGRIYTIVATQARITYMSAIPTIMSYVQHLPQDSFCRLMPIYDFQQVENKPSSLPHLRRMRNISPTSTENGHKQVKASAKPLHAVLFRCTVTLPSNAAVRQVVGPLMPNKRLAKQSAAYRMAKKLHQIGAIDDNLCPIIESDESLEIAKDKAKQTAKELKKRKSKGTRSSVDAYPIATPRVFIPPAVSADNEPTDNAETEDGAYERGSSCTWHVYTWTLKHPGTAKPTRIAFLSVRQMPSDIVLPLYVKQYDPNIEPEKSRPTAFRPQYLGPQVLKQSQVETLAFFSSNLLLRILAIALSWDVAKIGSLLAPLNQQGDGIDFDFAESCFADRSVVYQEGVTDYSHMEGALIMDAFNRGSIKIIEKVCDSVDIYSNLRVYHAKQKGLDMSAAFTAEPAESAEPPLPQSAKRIKSKRQVNTLAEWSEFKRLNSLRPSEQVASGVPLFKVRTLTPSINYLSITVATNTVVDDNSSEALNTQECLEFPEIIYTSPFFCTREPLPIDDIMNLSLLPALLARLNQTLLAYEVKSKLEHPARVNTVRQAITATSSASDVNYERLETLGDSVLKFITSVEMFVKYPDAHEGILSFQRKQIISNSNLCDLSLQLNLPPYIISTIFSRRDVRMPGDGWVRMQQIPAAWMYQASFQQELESSSSTVSNAENSISDLTATTAKSSDVVKETAASKDATSKGTSLTANKKAPASIAAPTSRLLSEKTVADIIESLLGASVYDCGIDAALATARSLGVVDSGWTSWSAFDSVWRANRTSKAYKISQIEAMRLETIANASYSEDTKDLLQEMKLDQSDVLYKLETHKQPLDLAYGMDLSTEQAFNTAQLDKEAVQQIENTLGYTFRNHSLLLEALTHCSSLDLSSSSYQRLEFLGDAILDFLLTKRYYDHQPPLSSHRITLIKHVAASNDLFGVILVQHGLHKYVRHSSPVLQGTIDDYELRLEHACKTWRGNRQNYQNMSDLNEQSSEPQELAVPPAKQRRVSSGSEKLDFDVYADLPPEVWNSVRAPKVLGDLLESLIGAVYVDAGMDFDAAVRVYEHVLSPFLTRFVDTGKLSLHPVIHTLLVCQGWGCDMVSWENTTDPNPLEYKNRYTCRVMSHGQQIATGSGESPRHAKYNAATSFLMMIGASAPSTLDGDLKAIQDANGIKGNSQDKESKLDNLLKPVCTCAERRLEEAKQRAVAEEKKKRQPEKTARDDDTKNTTGSIVDENPVKMDVADAVALDSNNETLEEGEI</sequence>
<evidence type="ECO:0000256" key="3">
    <source>
        <dbReference type="ARBA" id="ARBA00022723"/>
    </source>
</evidence>
<dbReference type="Pfam" id="PF03368">
    <property type="entry name" value="Dicer_dimer"/>
    <property type="match status" value="1"/>
</dbReference>
<dbReference type="SUPFAM" id="SSF69065">
    <property type="entry name" value="RNase III domain-like"/>
    <property type="match status" value="2"/>
</dbReference>
<dbReference type="OrthoDB" id="416741at2759"/>
<organism evidence="19 20">
    <name type="scientific">Coemansia brasiliensis</name>
    <dbReference type="NCBI Taxonomy" id="2650707"/>
    <lineage>
        <taxon>Eukaryota</taxon>
        <taxon>Fungi</taxon>
        <taxon>Fungi incertae sedis</taxon>
        <taxon>Zoopagomycota</taxon>
        <taxon>Kickxellomycotina</taxon>
        <taxon>Kickxellomycetes</taxon>
        <taxon>Kickxellales</taxon>
        <taxon>Kickxellaceae</taxon>
        <taxon>Coemansia</taxon>
    </lineage>
</organism>
<keyword evidence="3" id="KW-0479">Metal-binding</keyword>
<feature type="domain" description="Dicer dsRNA-binding fold" evidence="18">
    <location>
        <begin position="675"/>
        <end position="801"/>
    </location>
</feature>
<gene>
    <name evidence="19" type="primary">dcl1</name>
    <name evidence="19" type="ORF">IWW36_001129</name>
</gene>
<dbReference type="GO" id="GO:0003723">
    <property type="term" value="F:RNA binding"/>
    <property type="evidence" value="ECO:0007669"/>
    <property type="project" value="UniProtKB-UniRule"/>
</dbReference>
<evidence type="ECO:0000259" key="14">
    <source>
        <dbReference type="PROSITE" id="PS50137"/>
    </source>
</evidence>
<evidence type="ECO:0000256" key="12">
    <source>
        <dbReference type="PROSITE-ProRule" id="PRU00657"/>
    </source>
</evidence>
<dbReference type="Gene3D" id="3.40.50.300">
    <property type="entry name" value="P-loop containing nucleotide triphosphate hydrolases"/>
    <property type="match status" value="2"/>
</dbReference>
<dbReference type="SMART" id="SM00487">
    <property type="entry name" value="DEXDc"/>
    <property type="match status" value="1"/>
</dbReference>
<evidence type="ECO:0000256" key="1">
    <source>
        <dbReference type="ARBA" id="ARBA00001936"/>
    </source>
</evidence>
<feature type="compositionally biased region" description="Basic and acidic residues" evidence="13">
    <location>
        <begin position="1840"/>
        <end position="1861"/>
    </location>
</feature>
<keyword evidence="4" id="KW-0677">Repeat</keyword>
<evidence type="ECO:0000259" key="16">
    <source>
        <dbReference type="PROSITE" id="PS51192"/>
    </source>
</evidence>
<evidence type="ECO:0000256" key="11">
    <source>
        <dbReference type="ARBA" id="ARBA00023211"/>
    </source>
</evidence>
<accession>A0A9W8IC65</accession>
<keyword evidence="7" id="KW-0347">Helicase</keyword>
<dbReference type="InterPro" id="IPR036389">
    <property type="entry name" value="RNase_III_sf"/>
</dbReference>
<feature type="domain" description="DRBM" evidence="14">
    <location>
        <begin position="1752"/>
        <end position="1789"/>
    </location>
</feature>
<dbReference type="PROSITE" id="PS51327">
    <property type="entry name" value="DICER_DSRBF"/>
    <property type="match status" value="1"/>
</dbReference>
<evidence type="ECO:0000259" key="18">
    <source>
        <dbReference type="PROSITE" id="PS51327"/>
    </source>
</evidence>
<keyword evidence="9" id="KW-0460">Magnesium</keyword>
<evidence type="ECO:0000256" key="13">
    <source>
        <dbReference type="SAM" id="MobiDB-lite"/>
    </source>
</evidence>
<keyword evidence="11" id="KW-0464">Manganese</keyword>
<evidence type="ECO:0000256" key="5">
    <source>
        <dbReference type="ARBA" id="ARBA00022741"/>
    </source>
</evidence>
<dbReference type="SUPFAM" id="SSF52540">
    <property type="entry name" value="P-loop containing nucleoside triphosphate hydrolases"/>
    <property type="match status" value="1"/>
</dbReference>
<dbReference type="InterPro" id="IPR011545">
    <property type="entry name" value="DEAD/DEAH_box_helicase_dom"/>
</dbReference>
<dbReference type="CDD" id="cd00593">
    <property type="entry name" value="RIBOc"/>
    <property type="match status" value="2"/>
</dbReference>
<dbReference type="SUPFAM" id="SSF54768">
    <property type="entry name" value="dsRNA-binding domain-like"/>
    <property type="match status" value="1"/>
</dbReference>
<dbReference type="PROSITE" id="PS51192">
    <property type="entry name" value="HELICASE_ATP_BIND_1"/>
    <property type="match status" value="1"/>
</dbReference>
<dbReference type="Pfam" id="PF00636">
    <property type="entry name" value="Ribonuclease_3"/>
    <property type="match status" value="2"/>
</dbReference>
<reference evidence="19" key="1">
    <citation type="submission" date="2022-07" db="EMBL/GenBank/DDBJ databases">
        <title>Phylogenomic reconstructions and comparative analyses of Kickxellomycotina fungi.</title>
        <authorList>
            <person name="Reynolds N.K."/>
            <person name="Stajich J.E."/>
            <person name="Barry K."/>
            <person name="Grigoriev I.V."/>
            <person name="Crous P."/>
            <person name="Smith M.E."/>
        </authorList>
    </citation>
    <scope>NUCLEOTIDE SEQUENCE</scope>
    <source>
        <strain evidence="19">NRRL 1566</strain>
    </source>
</reference>
<keyword evidence="6" id="KW-0378">Hydrolase</keyword>
<dbReference type="EMBL" id="JANBUW010000013">
    <property type="protein sequence ID" value="KAJ2851363.1"/>
    <property type="molecule type" value="Genomic_DNA"/>
</dbReference>
<evidence type="ECO:0000313" key="19">
    <source>
        <dbReference type="EMBL" id="KAJ2851363.1"/>
    </source>
</evidence>
<dbReference type="GO" id="GO:0031047">
    <property type="term" value="P:regulatory ncRNA-mediated gene silencing"/>
    <property type="evidence" value="ECO:0007669"/>
    <property type="project" value="UniProtKB-ARBA"/>
</dbReference>
<dbReference type="Gene3D" id="1.10.1520.10">
    <property type="entry name" value="Ribonuclease III domain"/>
    <property type="match status" value="2"/>
</dbReference>
<feature type="domain" description="RNase III" evidence="15">
    <location>
        <begin position="1166"/>
        <end position="1387"/>
    </location>
</feature>
<dbReference type="PROSITE" id="PS50142">
    <property type="entry name" value="RNASE_3_2"/>
    <property type="match status" value="2"/>
</dbReference>
<dbReference type="PANTHER" id="PTHR14950">
    <property type="entry name" value="DICER-RELATED"/>
    <property type="match status" value="1"/>
</dbReference>
<keyword evidence="8" id="KW-0067">ATP-binding</keyword>
<dbReference type="Proteomes" id="UP001139887">
    <property type="component" value="Unassembled WGS sequence"/>
</dbReference>
<evidence type="ECO:0000259" key="17">
    <source>
        <dbReference type="PROSITE" id="PS51194"/>
    </source>
</evidence>
<dbReference type="PROSITE" id="PS51194">
    <property type="entry name" value="HELICASE_CTER"/>
    <property type="match status" value="1"/>
</dbReference>
<keyword evidence="10 12" id="KW-0694">RNA-binding</keyword>
<dbReference type="GO" id="GO:0004525">
    <property type="term" value="F:ribonuclease III activity"/>
    <property type="evidence" value="ECO:0007669"/>
    <property type="project" value="InterPro"/>
</dbReference>
<feature type="domain" description="Helicase C-terminal" evidence="17">
    <location>
        <begin position="386"/>
        <end position="581"/>
    </location>
</feature>
<dbReference type="GO" id="GO:0005524">
    <property type="term" value="F:ATP binding"/>
    <property type="evidence" value="ECO:0007669"/>
    <property type="project" value="UniProtKB-KW"/>
</dbReference>
<comment type="cofactor">
    <cofactor evidence="2">
        <name>Mg(2+)</name>
        <dbReference type="ChEBI" id="CHEBI:18420"/>
    </cofactor>
</comment>
<keyword evidence="20" id="KW-1185">Reference proteome</keyword>
<name>A0A9W8IC65_9FUNG</name>
<proteinExistence type="inferred from homology"/>
<dbReference type="CDD" id="cd18034">
    <property type="entry name" value="DEXHc_dicer"/>
    <property type="match status" value="1"/>
</dbReference>
<dbReference type="InterPro" id="IPR001650">
    <property type="entry name" value="Helicase_C-like"/>
</dbReference>
<protein>
    <submittedName>
        <fullName evidence="19">Dicer-like protein 1</fullName>
    </submittedName>
</protein>
<dbReference type="GO" id="GO:0046872">
    <property type="term" value="F:metal ion binding"/>
    <property type="evidence" value="ECO:0007669"/>
    <property type="project" value="UniProtKB-KW"/>
</dbReference>
<evidence type="ECO:0000256" key="10">
    <source>
        <dbReference type="ARBA" id="ARBA00022884"/>
    </source>
</evidence>
<feature type="region of interest" description="Disordered" evidence="13">
    <location>
        <begin position="1624"/>
        <end position="1646"/>
    </location>
</feature>
<dbReference type="PANTHER" id="PTHR14950:SF37">
    <property type="entry name" value="ENDORIBONUCLEASE DICER"/>
    <property type="match status" value="1"/>
</dbReference>
<dbReference type="GO" id="GO:0006396">
    <property type="term" value="P:RNA processing"/>
    <property type="evidence" value="ECO:0007669"/>
    <property type="project" value="InterPro"/>
</dbReference>
<evidence type="ECO:0000313" key="20">
    <source>
        <dbReference type="Proteomes" id="UP001139887"/>
    </source>
</evidence>
<evidence type="ECO:0000256" key="9">
    <source>
        <dbReference type="ARBA" id="ARBA00022842"/>
    </source>
</evidence>
<dbReference type="InterPro" id="IPR014720">
    <property type="entry name" value="dsRBD_dom"/>
</dbReference>
<evidence type="ECO:0000256" key="2">
    <source>
        <dbReference type="ARBA" id="ARBA00001946"/>
    </source>
</evidence>
<feature type="domain" description="Helicase ATP-binding" evidence="16">
    <location>
        <begin position="18"/>
        <end position="200"/>
    </location>
</feature>
<evidence type="ECO:0000256" key="6">
    <source>
        <dbReference type="ARBA" id="ARBA00022801"/>
    </source>
</evidence>